<evidence type="ECO:0000256" key="1">
    <source>
        <dbReference type="SAM" id="MobiDB-lite"/>
    </source>
</evidence>
<feature type="compositionally biased region" description="Basic and acidic residues" evidence="1">
    <location>
        <begin position="324"/>
        <end position="337"/>
    </location>
</feature>
<organism evidence="2 3">
    <name type="scientific">Drosophila simulans</name>
    <name type="common">Fruit fly</name>
    <dbReference type="NCBI Taxonomy" id="7240"/>
    <lineage>
        <taxon>Eukaryota</taxon>
        <taxon>Metazoa</taxon>
        <taxon>Ecdysozoa</taxon>
        <taxon>Arthropoda</taxon>
        <taxon>Hexapoda</taxon>
        <taxon>Insecta</taxon>
        <taxon>Pterygota</taxon>
        <taxon>Neoptera</taxon>
        <taxon>Endopterygota</taxon>
        <taxon>Diptera</taxon>
        <taxon>Brachycera</taxon>
        <taxon>Muscomorpha</taxon>
        <taxon>Ephydroidea</taxon>
        <taxon>Drosophilidae</taxon>
        <taxon>Drosophila</taxon>
        <taxon>Sophophora</taxon>
    </lineage>
</organism>
<dbReference type="Proteomes" id="UP000000304">
    <property type="component" value="Chromosome 2R"/>
</dbReference>
<dbReference type="AlphaFoldDB" id="B4QEC5"/>
<feature type="compositionally biased region" description="Low complexity" evidence="1">
    <location>
        <begin position="309"/>
        <end position="322"/>
    </location>
</feature>
<proteinExistence type="predicted"/>
<name>B4QEC5_DROSI</name>
<feature type="region of interest" description="Disordered" evidence="1">
    <location>
        <begin position="166"/>
        <end position="188"/>
    </location>
</feature>
<dbReference type="EMBL" id="CM000362">
    <property type="protein sequence ID" value="EDX06034.1"/>
    <property type="molecule type" value="Genomic_DNA"/>
</dbReference>
<protein>
    <submittedName>
        <fullName evidence="2">GD10490</fullName>
    </submittedName>
</protein>
<feature type="compositionally biased region" description="Polar residues" evidence="1">
    <location>
        <begin position="286"/>
        <end position="297"/>
    </location>
</feature>
<feature type="compositionally biased region" description="Polar residues" evidence="1">
    <location>
        <begin position="11"/>
        <end position="25"/>
    </location>
</feature>
<evidence type="ECO:0000313" key="2">
    <source>
        <dbReference type="EMBL" id="EDX06034.1"/>
    </source>
</evidence>
<feature type="region of interest" description="Disordered" evidence="1">
    <location>
        <begin position="11"/>
        <end position="36"/>
    </location>
</feature>
<reference evidence="2 3" key="1">
    <citation type="journal article" date="2007" name="Nature">
        <title>Evolution of genes and genomes on the Drosophila phylogeny.</title>
        <authorList>
            <consortium name="Drosophila 12 Genomes Consortium"/>
            <person name="Clark A.G."/>
            <person name="Eisen M.B."/>
            <person name="Smith D.R."/>
            <person name="Bergman C.M."/>
            <person name="Oliver B."/>
            <person name="Markow T.A."/>
            <person name="Kaufman T.C."/>
            <person name="Kellis M."/>
            <person name="Gelbart W."/>
            <person name="Iyer V.N."/>
            <person name="Pollard D.A."/>
            <person name="Sackton T.B."/>
            <person name="Larracuente A.M."/>
            <person name="Singh N.D."/>
            <person name="Abad J.P."/>
            <person name="Abt D.N."/>
            <person name="Adryan B."/>
            <person name="Aguade M."/>
            <person name="Akashi H."/>
            <person name="Anderson W.W."/>
            <person name="Aquadro C.F."/>
            <person name="Ardell D.H."/>
            <person name="Arguello R."/>
            <person name="Artieri C.G."/>
            <person name="Barbash D.A."/>
            <person name="Barker D."/>
            <person name="Barsanti P."/>
            <person name="Batterham P."/>
            <person name="Batzoglou S."/>
            <person name="Begun D."/>
            <person name="Bhutkar A."/>
            <person name="Blanco E."/>
            <person name="Bosak S.A."/>
            <person name="Bradley R.K."/>
            <person name="Brand A.D."/>
            <person name="Brent M.R."/>
            <person name="Brooks A.N."/>
            <person name="Brown R.H."/>
            <person name="Butlin R.K."/>
            <person name="Caggese C."/>
            <person name="Calvi B.R."/>
            <person name="Bernardo de Carvalho A."/>
            <person name="Caspi A."/>
            <person name="Castrezana S."/>
            <person name="Celniker S.E."/>
            <person name="Chang J.L."/>
            <person name="Chapple C."/>
            <person name="Chatterji S."/>
            <person name="Chinwalla A."/>
            <person name="Civetta A."/>
            <person name="Clifton S.W."/>
            <person name="Comeron J.M."/>
            <person name="Costello J.C."/>
            <person name="Coyne J.A."/>
            <person name="Daub J."/>
            <person name="David R.G."/>
            <person name="Delcher A.L."/>
            <person name="Delehaunty K."/>
            <person name="Do C.B."/>
            <person name="Ebling H."/>
            <person name="Edwards K."/>
            <person name="Eickbush T."/>
            <person name="Evans J.D."/>
            <person name="Filipski A."/>
            <person name="Findeiss S."/>
            <person name="Freyhult E."/>
            <person name="Fulton L."/>
            <person name="Fulton R."/>
            <person name="Garcia A.C."/>
            <person name="Gardiner A."/>
            <person name="Garfield D.A."/>
            <person name="Garvin B.E."/>
            <person name="Gibson G."/>
            <person name="Gilbert D."/>
            <person name="Gnerre S."/>
            <person name="Godfrey J."/>
            <person name="Good R."/>
            <person name="Gotea V."/>
            <person name="Gravely B."/>
            <person name="Greenberg A.J."/>
            <person name="Griffiths-Jones S."/>
            <person name="Gross S."/>
            <person name="Guigo R."/>
            <person name="Gustafson E.A."/>
            <person name="Haerty W."/>
            <person name="Hahn M.W."/>
            <person name="Halligan D.L."/>
            <person name="Halpern A.L."/>
            <person name="Halter G.M."/>
            <person name="Han M.V."/>
            <person name="Heger A."/>
            <person name="Hillier L."/>
            <person name="Hinrichs A.S."/>
            <person name="Holmes I."/>
            <person name="Hoskins R.A."/>
            <person name="Hubisz M.J."/>
            <person name="Hultmark D."/>
            <person name="Huntley M.A."/>
            <person name="Jaffe D.B."/>
            <person name="Jagadeeshan S."/>
            <person name="Jeck W.R."/>
            <person name="Johnson J."/>
            <person name="Jones C.D."/>
            <person name="Jordan W.C."/>
            <person name="Karpen G.H."/>
            <person name="Kataoka E."/>
            <person name="Keightley P.D."/>
            <person name="Kheradpour P."/>
            <person name="Kirkness E.F."/>
            <person name="Koerich L.B."/>
            <person name="Kristiansen K."/>
            <person name="Kudrna D."/>
            <person name="Kulathinal R.J."/>
            <person name="Kumar S."/>
            <person name="Kwok R."/>
            <person name="Lander E."/>
            <person name="Langley C.H."/>
            <person name="Lapoint R."/>
            <person name="Lazzaro B.P."/>
            <person name="Lee S.J."/>
            <person name="Levesque L."/>
            <person name="Li R."/>
            <person name="Lin C.F."/>
            <person name="Lin M.F."/>
            <person name="Lindblad-Toh K."/>
            <person name="Llopart A."/>
            <person name="Long M."/>
            <person name="Low L."/>
            <person name="Lozovsky E."/>
            <person name="Lu J."/>
            <person name="Luo M."/>
            <person name="Machado C.A."/>
            <person name="Makalowski W."/>
            <person name="Marzo M."/>
            <person name="Matsuda M."/>
            <person name="Matzkin L."/>
            <person name="McAllister B."/>
            <person name="McBride C.S."/>
            <person name="McKernan B."/>
            <person name="McKernan K."/>
            <person name="Mendez-Lago M."/>
            <person name="Minx P."/>
            <person name="Mollenhauer M.U."/>
            <person name="Montooth K."/>
            <person name="Mount S.M."/>
            <person name="Mu X."/>
            <person name="Myers E."/>
            <person name="Negre B."/>
            <person name="Newfeld S."/>
            <person name="Nielsen R."/>
            <person name="Noor M.A."/>
            <person name="O'Grady P."/>
            <person name="Pachter L."/>
            <person name="Papaceit M."/>
            <person name="Parisi M.J."/>
            <person name="Parisi M."/>
            <person name="Parts L."/>
            <person name="Pedersen J.S."/>
            <person name="Pesole G."/>
            <person name="Phillippy A.M."/>
            <person name="Ponting C.P."/>
            <person name="Pop M."/>
            <person name="Porcelli D."/>
            <person name="Powell J.R."/>
            <person name="Prohaska S."/>
            <person name="Pruitt K."/>
            <person name="Puig M."/>
            <person name="Quesneville H."/>
            <person name="Ram K.R."/>
            <person name="Rand D."/>
            <person name="Rasmussen M.D."/>
            <person name="Reed L.K."/>
            <person name="Reenan R."/>
            <person name="Reily A."/>
            <person name="Remington K.A."/>
            <person name="Rieger T.T."/>
            <person name="Ritchie M.G."/>
            <person name="Robin C."/>
            <person name="Rogers Y.H."/>
            <person name="Rohde C."/>
            <person name="Rozas J."/>
            <person name="Rubenfield M.J."/>
            <person name="Ruiz A."/>
            <person name="Russo S."/>
            <person name="Salzberg S.L."/>
            <person name="Sanchez-Gracia A."/>
            <person name="Saranga D.J."/>
            <person name="Sato H."/>
            <person name="Schaeffer S.W."/>
            <person name="Schatz M.C."/>
            <person name="Schlenke T."/>
            <person name="Schwartz R."/>
            <person name="Segarra C."/>
            <person name="Singh R.S."/>
            <person name="Sirot L."/>
            <person name="Sirota M."/>
            <person name="Sisneros N.B."/>
            <person name="Smith C.D."/>
            <person name="Smith T.F."/>
            <person name="Spieth J."/>
            <person name="Stage D.E."/>
            <person name="Stark A."/>
            <person name="Stephan W."/>
            <person name="Strausberg R.L."/>
            <person name="Strempel S."/>
            <person name="Sturgill D."/>
            <person name="Sutton G."/>
            <person name="Sutton G.G."/>
            <person name="Tao W."/>
            <person name="Teichmann S."/>
            <person name="Tobari Y.N."/>
            <person name="Tomimura Y."/>
            <person name="Tsolas J.M."/>
            <person name="Valente V.L."/>
            <person name="Venter E."/>
            <person name="Venter J.C."/>
            <person name="Vicario S."/>
            <person name="Vieira F.G."/>
            <person name="Vilella A.J."/>
            <person name="Villasante A."/>
            <person name="Walenz B."/>
            <person name="Wang J."/>
            <person name="Wasserman M."/>
            <person name="Watts T."/>
            <person name="Wilson D."/>
            <person name="Wilson R.K."/>
            <person name="Wing R.A."/>
            <person name="Wolfner M.F."/>
            <person name="Wong A."/>
            <person name="Wong G.K."/>
            <person name="Wu C.I."/>
            <person name="Wu G."/>
            <person name="Yamamoto D."/>
            <person name="Yang H.P."/>
            <person name="Yang S.P."/>
            <person name="Yorke J.A."/>
            <person name="Yoshida K."/>
            <person name="Zdobnov E."/>
            <person name="Zhang P."/>
            <person name="Zhang Y."/>
            <person name="Zimin A.V."/>
            <person name="Baldwin J."/>
            <person name="Abdouelleil A."/>
            <person name="Abdulkadir J."/>
            <person name="Abebe A."/>
            <person name="Abera B."/>
            <person name="Abreu J."/>
            <person name="Acer S.C."/>
            <person name="Aftuck L."/>
            <person name="Alexander A."/>
            <person name="An P."/>
            <person name="Anderson E."/>
            <person name="Anderson S."/>
            <person name="Arachi H."/>
            <person name="Azer M."/>
            <person name="Bachantsang P."/>
            <person name="Barry A."/>
            <person name="Bayul T."/>
            <person name="Berlin A."/>
            <person name="Bessette D."/>
            <person name="Bloom T."/>
            <person name="Blye J."/>
            <person name="Boguslavskiy L."/>
            <person name="Bonnet C."/>
            <person name="Boukhgalter B."/>
            <person name="Bourzgui I."/>
            <person name="Brown A."/>
            <person name="Cahill P."/>
            <person name="Channer S."/>
            <person name="Cheshatsang Y."/>
            <person name="Chuda L."/>
            <person name="Citroen M."/>
            <person name="Collymore A."/>
            <person name="Cooke P."/>
            <person name="Costello M."/>
            <person name="D'Aco K."/>
            <person name="Daza R."/>
            <person name="De Haan G."/>
            <person name="DeGray S."/>
            <person name="DeMaso C."/>
            <person name="Dhargay N."/>
            <person name="Dooley K."/>
            <person name="Dooley E."/>
            <person name="Doricent M."/>
            <person name="Dorje P."/>
            <person name="Dorjee K."/>
            <person name="Dupes A."/>
            <person name="Elong R."/>
            <person name="Falk J."/>
            <person name="Farina A."/>
            <person name="Faro S."/>
            <person name="Ferguson D."/>
            <person name="Fisher S."/>
            <person name="Foley C.D."/>
            <person name="Franke A."/>
            <person name="Friedrich D."/>
            <person name="Gadbois L."/>
            <person name="Gearin G."/>
            <person name="Gearin C.R."/>
            <person name="Giannoukos G."/>
            <person name="Goode T."/>
            <person name="Graham J."/>
            <person name="Grandbois E."/>
            <person name="Grewal S."/>
            <person name="Gyaltsen K."/>
            <person name="Hafez N."/>
            <person name="Hagos B."/>
            <person name="Hall J."/>
            <person name="Henson C."/>
            <person name="Hollinger A."/>
            <person name="Honan T."/>
            <person name="Huard M.D."/>
            <person name="Hughes L."/>
            <person name="Hurhula B."/>
            <person name="Husby M.E."/>
            <person name="Kamat A."/>
            <person name="Kanga B."/>
            <person name="Kashin S."/>
            <person name="Khazanovich D."/>
            <person name="Kisner P."/>
            <person name="Lance K."/>
            <person name="Lara M."/>
            <person name="Lee W."/>
            <person name="Lennon N."/>
            <person name="Letendre F."/>
            <person name="LeVine R."/>
            <person name="Lipovsky A."/>
            <person name="Liu X."/>
            <person name="Liu J."/>
            <person name="Liu S."/>
            <person name="Lokyitsang T."/>
            <person name="Lokyitsang Y."/>
            <person name="Lubonja R."/>
            <person name="Lui A."/>
            <person name="MacDonald P."/>
            <person name="Magnisalis V."/>
            <person name="Maru K."/>
            <person name="Matthews C."/>
            <person name="McCusker W."/>
            <person name="McDonough S."/>
            <person name="Mehta T."/>
            <person name="Meldrim J."/>
            <person name="Meneus L."/>
            <person name="Mihai O."/>
            <person name="Mihalev A."/>
            <person name="Mihova T."/>
            <person name="Mittelman R."/>
            <person name="Mlenga V."/>
            <person name="Montmayeur A."/>
            <person name="Mulrain L."/>
            <person name="Navidi A."/>
            <person name="Naylor J."/>
            <person name="Negash T."/>
            <person name="Nguyen T."/>
            <person name="Nguyen N."/>
            <person name="Nicol R."/>
            <person name="Norbu C."/>
            <person name="Norbu N."/>
            <person name="Novod N."/>
            <person name="O'Neill B."/>
            <person name="Osman S."/>
            <person name="Markiewicz E."/>
            <person name="Oyono O.L."/>
            <person name="Patti C."/>
            <person name="Phunkhang P."/>
            <person name="Pierre F."/>
            <person name="Priest M."/>
            <person name="Raghuraman S."/>
            <person name="Rege F."/>
            <person name="Reyes R."/>
            <person name="Rise C."/>
            <person name="Rogov P."/>
            <person name="Ross K."/>
            <person name="Ryan E."/>
            <person name="Settipalli S."/>
            <person name="Shea T."/>
            <person name="Sherpa N."/>
            <person name="Shi L."/>
            <person name="Shih D."/>
            <person name="Sparrow T."/>
            <person name="Spaulding J."/>
            <person name="Stalker J."/>
            <person name="Stange-Thomann N."/>
            <person name="Stavropoulos S."/>
            <person name="Stone C."/>
            <person name="Strader C."/>
            <person name="Tesfaye S."/>
            <person name="Thomson T."/>
            <person name="Thoulutsang Y."/>
            <person name="Thoulutsang D."/>
            <person name="Topham K."/>
            <person name="Topping I."/>
            <person name="Tsamla T."/>
            <person name="Vassiliev H."/>
            <person name="Vo A."/>
            <person name="Wangchuk T."/>
            <person name="Wangdi T."/>
            <person name="Weiand M."/>
            <person name="Wilkinson J."/>
            <person name="Wilson A."/>
            <person name="Yadav S."/>
            <person name="Young G."/>
            <person name="Yu Q."/>
            <person name="Zembek L."/>
            <person name="Zhong D."/>
            <person name="Zimmer A."/>
            <person name="Zwirko Z."/>
            <person name="Jaffe D.B."/>
            <person name="Alvarez P."/>
            <person name="Brockman W."/>
            <person name="Butler J."/>
            <person name="Chin C."/>
            <person name="Gnerre S."/>
            <person name="Grabherr M."/>
            <person name="Kleber M."/>
            <person name="Mauceli E."/>
            <person name="MacCallum I."/>
        </authorList>
    </citation>
    <scope>NUCLEOTIDE SEQUENCE [LARGE SCALE GENOMIC DNA]</scope>
    <source>
        <strain evidence="3">white501</strain>
    </source>
</reference>
<evidence type="ECO:0000313" key="3">
    <source>
        <dbReference type="Proteomes" id="UP000000304"/>
    </source>
</evidence>
<feature type="region of interest" description="Disordered" evidence="1">
    <location>
        <begin position="282"/>
        <end position="345"/>
    </location>
</feature>
<feature type="compositionally biased region" description="Low complexity" evidence="1">
    <location>
        <begin position="171"/>
        <end position="180"/>
    </location>
</feature>
<accession>B4QEC5</accession>
<dbReference type="HOGENOM" id="CLU_804798_0_0_1"/>
<dbReference type="OrthoDB" id="5979691at2759"/>
<gene>
    <name evidence="2" type="primary">Dsim\GD10490</name>
    <name evidence="2" type="ORF">Dsim_GD10490</name>
</gene>
<keyword evidence="3" id="KW-1185">Reference proteome</keyword>
<sequence length="345" mass="37096">MNALDMNKQFLSVSQDHQHQTSVADQRSRSRSERASSLALPLNSLLDFYDKQQEQCKSVTLLPLPSNSGSISESSSLSSSNSIVRRHSSHYYPMLEDKQKPSQLPQAATEMLVNMTEQKYGQSAHQGASFAGGRQVHQQQQQHLVRVDTPVTPPPPIPRRLLRGKSAWQASSPHPLPLSSGGQDGAHGTGNVFVYPQPENVTAETVVRGSGDGQGDGARLQSALLVDIATRPASGYADADGISDDDRMSLENSVFDESLTSTPVKVAGYLAGRYAGLSHMAKRAQRSSSSTVDSAYGSSLGGHSERFASSSTSKPLSSSIDSPLARDPRDAYRERAVASRMPCIS</sequence>
<dbReference type="STRING" id="7240.B4QEC5"/>